<sequence length="554" mass="62245">MGAEAPKRASWRMTKGRLNELGLGKGWNKGIGYGTVTALLAVFLAGCSNDPGTEGEGNPSSGKDGSGSTKPVELTLMAFESAEVAKSDDDPIYKALQEKLNIRLKVVSSPFNNYNDKLNVMIASGELADLFYGDGIGNLEQFHTWIEEEIVLPMSDRSAGYPNLDKALKRFDMYKAATGGKHYGLPITSYSDIDKPVYNDHTMWIRKDWLDKLHLQVPTTIDEFYQVAKAFAEQDPDGNNKADTYGYGSSDGSWWFYPILNAFGTSQDRYKKVDGKWVPEVIQPETKEALAFLKKLYDEKIMDPEFMINNGEQLIEKFVAGKVGIIFKNGSMFYNTFYDKFEKAYPGRDPKSMFVAGGVMKGKSGAKRLDGFGNFWMTTLINNQIGEEKKKKALELLDYLASDEGMRLMRWGVEGRHYRKEGDKFVSLVEKDENGVQKTLAKVAPTARLKTLITWDNGFVPENTRNREEVIKAGREGIENANVDPLFGMVIDPKALPPELTKTLGDYVEETFVQTIARSKQFDADWEKFVKTWLSKGGQKAWDETNKKALEEGR</sequence>
<evidence type="ECO:0000256" key="3">
    <source>
        <dbReference type="ARBA" id="ARBA00023136"/>
    </source>
</evidence>
<evidence type="ECO:0000256" key="4">
    <source>
        <dbReference type="ARBA" id="ARBA00023139"/>
    </source>
</evidence>
<protein>
    <recommendedName>
        <fullName evidence="8">ABC transporter substrate-binding protein</fullName>
    </recommendedName>
</protein>
<dbReference type="Pfam" id="PF13416">
    <property type="entry name" value="SBP_bac_8"/>
    <property type="match status" value="1"/>
</dbReference>
<evidence type="ECO:0000313" key="7">
    <source>
        <dbReference type="Proteomes" id="UP000247476"/>
    </source>
</evidence>
<proteinExistence type="predicted"/>
<gene>
    <name evidence="6" type="ORF">DLM86_06505</name>
</gene>
<comment type="caution">
    <text evidence="6">The sequence shown here is derived from an EMBL/GenBank/DDBJ whole genome shotgun (WGS) entry which is preliminary data.</text>
</comment>
<dbReference type="EMBL" id="QJVJ01000002">
    <property type="protein sequence ID" value="PYI56614.1"/>
    <property type="molecule type" value="Genomic_DNA"/>
</dbReference>
<evidence type="ECO:0000256" key="1">
    <source>
        <dbReference type="ARBA" id="ARBA00022475"/>
    </source>
</evidence>
<organism evidence="6 7">
    <name type="scientific">Paenibacillus flagellatus</name>
    <dbReference type="NCBI Taxonomy" id="2211139"/>
    <lineage>
        <taxon>Bacteria</taxon>
        <taxon>Bacillati</taxon>
        <taxon>Bacillota</taxon>
        <taxon>Bacilli</taxon>
        <taxon>Bacillales</taxon>
        <taxon>Paenibacillaceae</taxon>
        <taxon>Paenibacillus</taxon>
    </lineage>
</organism>
<evidence type="ECO:0008006" key="8">
    <source>
        <dbReference type="Google" id="ProtNLM"/>
    </source>
</evidence>
<dbReference type="PANTHER" id="PTHR43649:SF33">
    <property type="entry name" value="POLYGALACTURONAN_RHAMNOGALACTURONAN-BINDING PROTEIN YTCQ"/>
    <property type="match status" value="1"/>
</dbReference>
<name>A0A2V5KE65_9BACL</name>
<accession>A0A2V5KE65</accession>
<keyword evidence="7" id="KW-1185">Reference proteome</keyword>
<dbReference type="InterPro" id="IPR050490">
    <property type="entry name" value="Bact_solute-bd_prot1"/>
</dbReference>
<dbReference type="PANTHER" id="PTHR43649">
    <property type="entry name" value="ARABINOSE-BINDING PROTEIN-RELATED"/>
    <property type="match status" value="1"/>
</dbReference>
<dbReference type="Gene3D" id="3.40.190.10">
    <property type="entry name" value="Periplasmic binding protein-like II"/>
    <property type="match status" value="2"/>
</dbReference>
<dbReference type="AlphaFoldDB" id="A0A2V5KE65"/>
<keyword evidence="2" id="KW-0732">Signal</keyword>
<dbReference type="SUPFAM" id="SSF53850">
    <property type="entry name" value="Periplasmic binding protein-like II"/>
    <property type="match status" value="1"/>
</dbReference>
<keyword evidence="1" id="KW-1003">Cell membrane</keyword>
<evidence type="ECO:0000256" key="2">
    <source>
        <dbReference type="ARBA" id="ARBA00022729"/>
    </source>
</evidence>
<evidence type="ECO:0000256" key="5">
    <source>
        <dbReference type="ARBA" id="ARBA00023288"/>
    </source>
</evidence>
<dbReference type="Proteomes" id="UP000247476">
    <property type="component" value="Unassembled WGS sequence"/>
</dbReference>
<keyword evidence="3" id="KW-0472">Membrane</keyword>
<dbReference type="InterPro" id="IPR006059">
    <property type="entry name" value="SBP"/>
</dbReference>
<keyword evidence="4" id="KW-0564">Palmitate</keyword>
<evidence type="ECO:0000313" key="6">
    <source>
        <dbReference type="EMBL" id="PYI56614.1"/>
    </source>
</evidence>
<keyword evidence="5" id="KW-0449">Lipoprotein</keyword>
<reference evidence="6 7" key="1">
    <citation type="submission" date="2018-05" db="EMBL/GenBank/DDBJ databases">
        <title>Paenibacillus flagellatus sp. nov., isolated from selenium mineral soil.</title>
        <authorList>
            <person name="Dai X."/>
        </authorList>
    </citation>
    <scope>NUCLEOTIDE SEQUENCE [LARGE SCALE GENOMIC DNA]</scope>
    <source>
        <strain evidence="6 7">DXL2</strain>
    </source>
</reference>